<evidence type="ECO:0000256" key="1">
    <source>
        <dbReference type="ARBA" id="ARBA00001933"/>
    </source>
</evidence>
<dbReference type="GO" id="GO:0005737">
    <property type="term" value="C:cytoplasm"/>
    <property type="evidence" value="ECO:0007669"/>
    <property type="project" value="TreeGrafter"/>
</dbReference>
<evidence type="ECO:0000313" key="15">
    <source>
        <dbReference type="Proteomes" id="UP000332933"/>
    </source>
</evidence>
<dbReference type="SUPFAM" id="SSF51419">
    <property type="entry name" value="PLP-binding barrel"/>
    <property type="match status" value="1"/>
</dbReference>
<dbReference type="PRINTS" id="PR01182">
    <property type="entry name" value="ORNDCRBXLASE"/>
</dbReference>
<evidence type="ECO:0000256" key="8">
    <source>
        <dbReference type="ARBA" id="ARBA00049127"/>
    </source>
</evidence>
<dbReference type="InterPro" id="IPR002433">
    <property type="entry name" value="Orn_de-COase"/>
</dbReference>
<evidence type="ECO:0000256" key="6">
    <source>
        <dbReference type="ARBA" id="ARBA00034138"/>
    </source>
</evidence>
<keyword evidence="4" id="KW-0456">Lyase</keyword>
<dbReference type="Gene3D" id="2.40.37.10">
    <property type="entry name" value="Lyase, Ornithine Decarboxylase, Chain A, domain 1"/>
    <property type="match status" value="1"/>
</dbReference>
<dbReference type="EMBL" id="CAADRA010000243">
    <property type="protein sequence ID" value="VFT79457.1"/>
    <property type="molecule type" value="Genomic_DNA"/>
</dbReference>
<evidence type="ECO:0000256" key="10">
    <source>
        <dbReference type="RuleBase" id="RU003737"/>
    </source>
</evidence>
<dbReference type="AlphaFoldDB" id="A0A485KCT9"/>
<dbReference type="InterPro" id="IPR022653">
    <property type="entry name" value="De-COase2_pyr-phos_BS"/>
</dbReference>
<evidence type="ECO:0000256" key="7">
    <source>
        <dbReference type="ARBA" id="ARBA00046672"/>
    </source>
</evidence>
<dbReference type="Gene3D" id="3.20.20.10">
    <property type="entry name" value="Alanine racemase"/>
    <property type="match status" value="1"/>
</dbReference>
<dbReference type="InterPro" id="IPR000183">
    <property type="entry name" value="Orn/DAP/Arg_de-COase"/>
</dbReference>
<dbReference type="PRINTS" id="PR01179">
    <property type="entry name" value="ODADCRBXLASE"/>
</dbReference>
<gene>
    <name evidence="14" type="primary">Aste57867_2254</name>
    <name evidence="13" type="ORF">As57867_002249</name>
    <name evidence="14" type="ORF">ASTE57867_2254</name>
</gene>
<evidence type="ECO:0000313" key="13">
    <source>
        <dbReference type="EMBL" id="KAF0717492.1"/>
    </source>
</evidence>
<reference evidence="14 15" key="1">
    <citation type="submission" date="2019-03" db="EMBL/GenBank/DDBJ databases">
        <authorList>
            <person name="Gaulin E."/>
            <person name="Dumas B."/>
        </authorList>
    </citation>
    <scope>NUCLEOTIDE SEQUENCE [LARGE SCALE GENOMIC DNA]</scope>
    <source>
        <strain evidence="14">CBS 568.67</strain>
    </source>
</reference>
<feature type="domain" description="Orn/DAP/Arg decarboxylase 2 N-terminal" evidence="12">
    <location>
        <begin position="133"/>
        <end position="368"/>
    </location>
</feature>
<dbReference type="SUPFAM" id="SSF50621">
    <property type="entry name" value="Alanine racemase C-terminal domain-like"/>
    <property type="match status" value="1"/>
</dbReference>
<evidence type="ECO:0000259" key="11">
    <source>
        <dbReference type="Pfam" id="PF00278"/>
    </source>
</evidence>
<evidence type="ECO:0000256" key="4">
    <source>
        <dbReference type="ARBA" id="ARBA00023239"/>
    </source>
</evidence>
<dbReference type="PANTHER" id="PTHR11482">
    <property type="entry name" value="ARGININE/DIAMINOPIMELATE/ORNITHINE DECARBOXYLASE"/>
    <property type="match status" value="1"/>
</dbReference>
<dbReference type="InterPro" id="IPR022643">
    <property type="entry name" value="De-COase2_C"/>
</dbReference>
<reference evidence="13" key="2">
    <citation type="submission" date="2019-06" db="EMBL/GenBank/DDBJ databases">
        <title>Genomics analysis of Aphanomyces spp. identifies a new class of oomycete effector associated with host adaptation.</title>
        <authorList>
            <person name="Gaulin E."/>
        </authorList>
    </citation>
    <scope>NUCLEOTIDE SEQUENCE</scope>
    <source>
        <strain evidence="13">CBS 578.67</strain>
    </source>
</reference>
<name>A0A485KCT9_9STRA</name>
<dbReference type="PROSITE" id="PS00878">
    <property type="entry name" value="ODR_DC_2_1"/>
    <property type="match status" value="1"/>
</dbReference>
<dbReference type="Pfam" id="PF00278">
    <property type="entry name" value="Orn_DAP_Arg_deC"/>
    <property type="match status" value="1"/>
</dbReference>
<dbReference type="PANTHER" id="PTHR11482:SF6">
    <property type="entry name" value="ORNITHINE DECARBOXYLASE 1-RELATED"/>
    <property type="match status" value="1"/>
</dbReference>
<dbReference type="CDD" id="cd00622">
    <property type="entry name" value="PLPDE_III_ODC"/>
    <property type="match status" value="1"/>
</dbReference>
<evidence type="ECO:0000256" key="2">
    <source>
        <dbReference type="ARBA" id="ARBA00008872"/>
    </source>
</evidence>
<sequence length="515" mass="55071">MIRASLPFTRLPGQVTRGCFKYKNAPASSYFHSIPTFSTRGPSTVAARSARAGAAVAGDCFGTQDDLTRRFRSAMGSSRPFSAAAAAVAVADVEPDMQHITAVSTIAKKSVLNKLWQHIESGEENAFYVVDTAAVEDRFNLWMEHLPYVKPYYAVKCNPDPRILKTLARLGTGFDCASQAEIQEVLNCGVDPSSIVYANPCKQPSHIAFATQKKIDFMTFDGCDELTKMKRIDPDARVVLRLFVDDSHSQCPLGTKFGAALNDVPAILKHAKAIGSNVVGVSFHVGSGCSDAAAYTDAVARARKVFDIGASLGFDFEVLDIGGGFPGDANAPISFEEIAHTLNGALTKHFPASSGVKIISEPGRFFAATSHTLAVNVIGRKLAPNSLAAQSAPPSSAANAALGQRGYHAGADPYYMYYVNDGLYGSFNCLLYDHAAVYPVALGAEEKTATYSASIWGPTCDGLDCIAKDIDMPVLDIGQWIYFANMGAYTSAAGSHFNGFAPPEKIYFDSHDESA</sequence>
<keyword evidence="15" id="KW-1185">Reference proteome</keyword>
<evidence type="ECO:0000256" key="5">
    <source>
        <dbReference type="ARBA" id="ARBA00034115"/>
    </source>
</evidence>
<dbReference type="Pfam" id="PF02784">
    <property type="entry name" value="Orn_Arg_deC_N"/>
    <property type="match status" value="1"/>
</dbReference>
<feature type="modified residue" description="N6-(pyridoxal phosphate)lysine" evidence="9">
    <location>
        <position position="156"/>
    </location>
</feature>
<feature type="active site" description="Proton donor" evidence="9">
    <location>
        <position position="460"/>
    </location>
</feature>
<dbReference type="Proteomes" id="UP000332933">
    <property type="component" value="Unassembled WGS sequence"/>
</dbReference>
<evidence type="ECO:0000313" key="14">
    <source>
        <dbReference type="EMBL" id="VFT79457.1"/>
    </source>
</evidence>
<comment type="pathway">
    <text evidence="5">Amine and polyamine biosynthesis; putrescine biosynthesis via L-ornithine pathway; putrescine from L-ornithine: step 1/1.</text>
</comment>
<comment type="similarity">
    <text evidence="2 10">Belongs to the Orn/Lys/Arg decarboxylase class-II family.</text>
</comment>
<dbReference type="OrthoDB" id="5034579at2759"/>
<dbReference type="InterPro" id="IPR029066">
    <property type="entry name" value="PLP-binding_barrel"/>
</dbReference>
<evidence type="ECO:0000256" key="3">
    <source>
        <dbReference type="ARBA" id="ARBA00022898"/>
    </source>
</evidence>
<organism evidence="14 15">
    <name type="scientific">Aphanomyces stellatus</name>
    <dbReference type="NCBI Taxonomy" id="120398"/>
    <lineage>
        <taxon>Eukaryota</taxon>
        <taxon>Sar</taxon>
        <taxon>Stramenopiles</taxon>
        <taxon>Oomycota</taxon>
        <taxon>Saprolegniomycetes</taxon>
        <taxon>Saprolegniales</taxon>
        <taxon>Verrucalvaceae</taxon>
        <taxon>Aphanomyces</taxon>
    </lineage>
</organism>
<comment type="subunit">
    <text evidence="7">Homodimer. Only the dimer is catalytically active, as the active sites are constructed of residues from both monomers.</text>
</comment>
<dbReference type="FunFam" id="3.20.20.10:FF:000005">
    <property type="entry name" value="Ornithine decarboxylase"/>
    <property type="match status" value="1"/>
</dbReference>
<dbReference type="GO" id="GO:0033387">
    <property type="term" value="P:putrescine biosynthetic process from arginine, via ornithine"/>
    <property type="evidence" value="ECO:0007669"/>
    <property type="project" value="TreeGrafter"/>
</dbReference>
<dbReference type="GO" id="GO:0004586">
    <property type="term" value="F:ornithine decarboxylase activity"/>
    <property type="evidence" value="ECO:0007669"/>
    <property type="project" value="UniProtKB-EC"/>
</dbReference>
<keyword evidence="3 9" id="KW-0663">Pyridoxal phosphate</keyword>
<accession>A0A485KCT9</accession>
<evidence type="ECO:0000256" key="9">
    <source>
        <dbReference type="PIRSR" id="PIRSR600183-50"/>
    </source>
</evidence>
<feature type="domain" description="Orn/DAP/Arg decarboxylase 2 C-terminal" evidence="11">
    <location>
        <begin position="127"/>
        <end position="487"/>
    </location>
</feature>
<comment type="cofactor">
    <cofactor evidence="1 9">
        <name>pyridoxal 5'-phosphate</name>
        <dbReference type="ChEBI" id="CHEBI:597326"/>
    </cofactor>
</comment>
<dbReference type="InterPro" id="IPR022644">
    <property type="entry name" value="De-COase2_N"/>
</dbReference>
<protein>
    <recommendedName>
        <fullName evidence="6">ornithine decarboxylase</fullName>
        <ecNumber evidence="6">4.1.1.17</ecNumber>
    </recommendedName>
</protein>
<comment type="catalytic activity">
    <reaction evidence="8">
        <text>L-ornithine + H(+) = putrescine + CO2</text>
        <dbReference type="Rhea" id="RHEA:22964"/>
        <dbReference type="ChEBI" id="CHEBI:15378"/>
        <dbReference type="ChEBI" id="CHEBI:16526"/>
        <dbReference type="ChEBI" id="CHEBI:46911"/>
        <dbReference type="ChEBI" id="CHEBI:326268"/>
        <dbReference type="EC" id="4.1.1.17"/>
    </reaction>
</comment>
<proteinExistence type="inferred from homology"/>
<evidence type="ECO:0000259" key="12">
    <source>
        <dbReference type="Pfam" id="PF02784"/>
    </source>
</evidence>
<dbReference type="EMBL" id="VJMH01000243">
    <property type="protein sequence ID" value="KAF0717492.1"/>
    <property type="molecule type" value="Genomic_DNA"/>
</dbReference>
<dbReference type="EC" id="4.1.1.17" evidence="6"/>
<dbReference type="InterPro" id="IPR009006">
    <property type="entry name" value="Ala_racemase/Decarboxylase_C"/>
</dbReference>